<proteinExistence type="predicted"/>
<dbReference type="InterPro" id="IPR008254">
    <property type="entry name" value="Flavodoxin/NO_synth"/>
</dbReference>
<dbReference type="GO" id="GO:0010181">
    <property type="term" value="F:FMN binding"/>
    <property type="evidence" value="ECO:0007669"/>
    <property type="project" value="InterPro"/>
</dbReference>
<sequence length="230" mass="25822">MDPRRNLQILIIYYSRFGAIKALAEQIAEGVRKVPGVETQFLEVEEQPIEELRPGETVEDMERRRSDILKQIAKADALIVGAPAYFGGMASAVKRLLEDVATHNSPAFTERSRPWRHYLYRDKVGAAFTSSATPHGGNEMALHSILTLMMHMGMIVVTPGQHEPLLEHVAAPYGATTIAGPHGNREATEEEREAALELGQRVAEITSWLTWGRLQWERERGRTAVPFEPW</sequence>
<dbReference type="Pfam" id="PF03358">
    <property type="entry name" value="FMN_red"/>
    <property type="match status" value="1"/>
</dbReference>
<dbReference type="GO" id="GO:0003955">
    <property type="term" value="F:NAD(P)H dehydrogenase (quinone) activity"/>
    <property type="evidence" value="ECO:0007669"/>
    <property type="project" value="TreeGrafter"/>
</dbReference>
<dbReference type="InterPro" id="IPR005025">
    <property type="entry name" value="FMN_Rdtase-like_dom"/>
</dbReference>
<dbReference type="SUPFAM" id="SSF52218">
    <property type="entry name" value="Flavoproteins"/>
    <property type="match status" value="1"/>
</dbReference>
<dbReference type="AlphaFoldDB" id="I4EJR1"/>
<keyword evidence="3" id="KW-1185">Reference proteome</keyword>
<evidence type="ECO:0000313" key="3">
    <source>
        <dbReference type="Proteomes" id="UP000004221"/>
    </source>
</evidence>
<gene>
    <name evidence="2" type="primary">wrbA</name>
    <name evidence="2" type="ORF">NITHO_4200006</name>
</gene>
<dbReference type="PANTHER" id="PTHR30546:SF23">
    <property type="entry name" value="FLAVOPROTEIN-LIKE PROTEIN YCP4-RELATED"/>
    <property type="match status" value="1"/>
</dbReference>
<dbReference type="InterPro" id="IPR029039">
    <property type="entry name" value="Flavoprotein-like_sf"/>
</dbReference>
<dbReference type="EMBL" id="CAGS01000358">
    <property type="protein sequence ID" value="CCF84923.1"/>
    <property type="molecule type" value="Genomic_DNA"/>
</dbReference>
<protein>
    <submittedName>
        <fullName evidence="2">Putative NAD(P)H:quinone oxidoreductase</fullName>
    </submittedName>
</protein>
<evidence type="ECO:0000259" key="1">
    <source>
        <dbReference type="PROSITE" id="PS50902"/>
    </source>
</evidence>
<dbReference type="GO" id="GO:0016020">
    <property type="term" value="C:membrane"/>
    <property type="evidence" value="ECO:0007669"/>
    <property type="project" value="TreeGrafter"/>
</dbReference>
<reference evidence="2 3" key="1">
    <citation type="journal article" date="2012" name="ISME J.">
        <title>Nitrification expanded: discovery, physiology and genomics of a nitrite-oxidizing bacterium from the phylum Chloroflexi.</title>
        <authorList>
            <person name="Sorokin D.Y."/>
            <person name="Lucker S."/>
            <person name="Vejmelkova D."/>
            <person name="Kostrikina N.A."/>
            <person name="Kleerebezem R."/>
            <person name="Rijpstra W.I."/>
            <person name="Damste J.S."/>
            <person name="Le Paslier D."/>
            <person name="Muyzer G."/>
            <person name="Wagner M."/>
            <person name="van Loosdrecht M.C."/>
            <person name="Daims H."/>
        </authorList>
    </citation>
    <scope>NUCLEOTIDE SEQUENCE [LARGE SCALE GENOMIC DNA]</scope>
    <source>
        <strain evidence="3">none</strain>
    </source>
</reference>
<dbReference type="Proteomes" id="UP000004221">
    <property type="component" value="Unassembled WGS sequence"/>
</dbReference>
<organism evidence="2 3">
    <name type="scientific">Nitrolancea hollandica Lb</name>
    <dbReference type="NCBI Taxonomy" id="1129897"/>
    <lineage>
        <taxon>Bacteria</taxon>
        <taxon>Pseudomonadati</taxon>
        <taxon>Thermomicrobiota</taxon>
        <taxon>Thermomicrobia</taxon>
        <taxon>Sphaerobacterales</taxon>
        <taxon>Sphaerobacterineae</taxon>
        <taxon>Sphaerobacteraceae</taxon>
        <taxon>Nitrolancea</taxon>
    </lineage>
</organism>
<dbReference type="PROSITE" id="PS50902">
    <property type="entry name" value="FLAVODOXIN_LIKE"/>
    <property type="match status" value="1"/>
</dbReference>
<feature type="domain" description="Flavodoxin-like" evidence="1">
    <location>
        <begin position="9"/>
        <end position="203"/>
    </location>
</feature>
<name>I4EJR1_9BACT</name>
<dbReference type="OrthoDB" id="9801479at2"/>
<dbReference type="PANTHER" id="PTHR30546">
    <property type="entry name" value="FLAVODOXIN-RELATED PROTEIN WRBA-RELATED"/>
    <property type="match status" value="1"/>
</dbReference>
<dbReference type="Gene3D" id="3.40.50.360">
    <property type="match status" value="1"/>
</dbReference>
<evidence type="ECO:0000313" key="2">
    <source>
        <dbReference type="EMBL" id="CCF84923.1"/>
    </source>
</evidence>
<comment type="caution">
    <text evidence="2">The sequence shown here is derived from an EMBL/GenBank/DDBJ whole genome shotgun (WGS) entry which is preliminary data.</text>
</comment>
<accession>I4EJR1</accession>
<dbReference type="RefSeq" id="WP_008479464.1">
    <property type="nucleotide sequence ID" value="NZ_CAGS01000358.1"/>
</dbReference>